<protein>
    <submittedName>
        <fullName evidence="1">Uncharacterized protein</fullName>
    </submittedName>
</protein>
<dbReference type="EMBL" id="JAYMGO010000006">
    <property type="protein sequence ID" value="KAL1273460.1"/>
    <property type="molecule type" value="Genomic_DNA"/>
</dbReference>
<evidence type="ECO:0000313" key="1">
    <source>
        <dbReference type="EMBL" id="KAL1273460.1"/>
    </source>
</evidence>
<evidence type="ECO:0000313" key="2">
    <source>
        <dbReference type="Proteomes" id="UP001558613"/>
    </source>
</evidence>
<keyword evidence="2" id="KW-1185">Reference proteome</keyword>
<reference evidence="1 2" key="1">
    <citation type="submission" date="2023-09" db="EMBL/GenBank/DDBJ databases">
        <authorList>
            <person name="Wang M."/>
        </authorList>
    </citation>
    <scope>NUCLEOTIDE SEQUENCE [LARGE SCALE GENOMIC DNA]</scope>
    <source>
        <strain evidence="1">GT-2023</strain>
        <tissue evidence="1">Liver</tissue>
    </source>
</reference>
<sequence>MPLMTQTQVIHAEQIKHTIKVQLDCELEHRRQSQSLFAFLGLVSRCESSEVKRRSRAHVLQMDKLRFCWSVGRGAVASADEFKCVVQSSSPLSKLDGLVSVGRTCAEGGACERQTSTLSCACVCFSQTSVCRPLSAPFWTHKPLDPHWALLDSDWSGKSERARPLKRESSGYS</sequence>
<gene>
    <name evidence="1" type="ORF">QQF64_029322</name>
</gene>
<accession>A0ABR3N9Q3</accession>
<organism evidence="1 2">
    <name type="scientific">Cirrhinus molitorella</name>
    <name type="common">mud carp</name>
    <dbReference type="NCBI Taxonomy" id="172907"/>
    <lineage>
        <taxon>Eukaryota</taxon>
        <taxon>Metazoa</taxon>
        <taxon>Chordata</taxon>
        <taxon>Craniata</taxon>
        <taxon>Vertebrata</taxon>
        <taxon>Euteleostomi</taxon>
        <taxon>Actinopterygii</taxon>
        <taxon>Neopterygii</taxon>
        <taxon>Teleostei</taxon>
        <taxon>Ostariophysi</taxon>
        <taxon>Cypriniformes</taxon>
        <taxon>Cyprinidae</taxon>
        <taxon>Labeoninae</taxon>
        <taxon>Labeonini</taxon>
        <taxon>Cirrhinus</taxon>
    </lineage>
</organism>
<comment type="caution">
    <text evidence="1">The sequence shown here is derived from an EMBL/GenBank/DDBJ whole genome shotgun (WGS) entry which is preliminary data.</text>
</comment>
<dbReference type="Proteomes" id="UP001558613">
    <property type="component" value="Unassembled WGS sequence"/>
</dbReference>
<proteinExistence type="predicted"/>
<name>A0ABR3N9Q3_9TELE</name>